<dbReference type="EMBL" id="PTIZ01000012">
    <property type="protein sequence ID" value="PPK73974.1"/>
    <property type="molecule type" value="Genomic_DNA"/>
</dbReference>
<evidence type="ECO:0000313" key="1">
    <source>
        <dbReference type="EMBL" id="PPK73974.1"/>
    </source>
</evidence>
<gene>
    <name evidence="1" type="ORF">B0F87_11225</name>
</gene>
<comment type="caution">
    <text evidence="1">The sequence shown here is derived from an EMBL/GenBank/DDBJ whole genome shotgun (WGS) entry which is preliminary data.</text>
</comment>
<sequence>MNVWAIDKDIPLKLLLLELVHRYGENTLALNNQEQHFQAIELCTVNEPDISAYIYTFGQNSGRYGIDLKYPISMHNIVGENENLTLDQIIEIISTHLFS</sequence>
<dbReference type="Proteomes" id="UP000240010">
    <property type="component" value="Unassembled WGS sequence"/>
</dbReference>
<protein>
    <submittedName>
        <fullName evidence="1">Uncharacterized protein</fullName>
    </submittedName>
</protein>
<evidence type="ECO:0000313" key="2">
    <source>
        <dbReference type="Proteomes" id="UP000240010"/>
    </source>
</evidence>
<dbReference type="RefSeq" id="WP_006892538.1">
    <property type="nucleotide sequence ID" value="NZ_PTIZ01000012.1"/>
</dbReference>
<name>A0A2S6H911_9GAMM</name>
<proteinExistence type="predicted"/>
<reference evidence="1 2" key="1">
    <citation type="submission" date="2018-02" db="EMBL/GenBank/DDBJ databases">
        <title>Subsurface microbial communities from deep shales in Ohio and West Virginia, USA.</title>
        <authorList>
            <person name="Wrighton K."/>
        </authorList>
    </citation>
    <scope>NUCLEOTIDE SEQUENCE [LARGE SCALE GENOMIC DNA]</scope>
    <source>
        <strain evidence="1 2">OWC-DMM</strain>
    </source>
</reference>
<dbReference type="AlphaFoldDB" id="A0A2S6H911"/>
<accession>A0A2S6H911</accession>
<organism evidence="1 2">
    <name type="scientific">Methylobacter tundripaludum</name>
    <dbReference type="NCBI Taxonomy" id="173365"/>
    <lineage>
        <taxon>Bacteria</taxon>
        <taxon>Pseudomonadati</taxon>
        <taxon>Pseudomonadota</taxon>
        <taxon>Gammaproteobacteria</taxon>
        <taxon>Methylococcales</taxon>
        <taxon>Methylococcaceae</taxon>
        <taxon>Methylobacter</taxon>
    </lineage>
</organism>